<gene>
    <name evidence="1" type="ORF">VP395_00725</name>
</gene>
<evidence type="ECO:0000313" key="2">
    <source>
        <dbReference type="Proteomes" id="UP001416393"/>
    </source>
</evidence>
<dbReference type="InterPro" id="IPR054223">
    <property type="entry name" value="DUF6943"/>
</dbReference>
<sequence length="122" mass="14051">MSTFKIKTHRIGKTYANPHFFILNKGLNSGKPLTNPCPNCFVITTPSEDDKNTLFHLSMMLLINGNYHYYLKGSVIPFIAIKVVKNLIHTKKNSNWLNEIELQKKIETIKKVETLEVNFKSN</sequence>
<organism evidence="1 2">
    <name type="scientific">Mariniflexile soesokkakense</name>
    <dbReference type="NCBI Taxonomy" id="1343160"/>
    <lineage>
        <taxon>Bacteria</taxon>
        <taxon>Pseudomonadati</taxon>
        <taxon>Bacteroidota</taxon>
        <taxon>Flavobacteriia</taxon>
        <taxon>Flavobacteriales</taxon>
        <taxon>Flavobacteriaceae</taxon>
        <taxon>Mariniflexile</taxon>
    </lineage>
</organism>
<reference evidence="1 2" key="1">
    <citation type="submission" date="2024-01" db="EMBL/GenBank/DDBJ databases">
        <title>Mariniflexile litorale sp. nov., isolated from the shallow sediments of the Sea of Japan.</title>
        <authorList>
            <person name="Romanenko L."/>
            <person name="Bystritskaya E."/>
            <person name="Isaeva M."/>
        </authorList>
    </citation>
    <scope>NUCLEOTIDE SEQUENCE [LARGE SCALE GENOMIC DNA]</scope>
    <source>
        <strain evidence="1 2">KCTC 32427</strain>
    </source>
</reference>
<accession>A0ABV0A5X7</accession>
<dbReference type="EMBL" id="JAZHYP010000001">
    <property type="protein sequence ID" value="MEN3322236.1"/>
    <property type="molecule type" value="Genomic_DNA"/>
</dbReference>
<dbReference type="Pfam" id="PF22105">
    <property type="entry name" value="DUF6943"/>
    <property type="match status" value="1"/>
</dbReference>
<dbReference type="RefSeq" id="WP_346239779.1">
    <property type="nucleotide sequence ID" value="NZ_JAZHYP010000001.1"/>
</dbReference>
<keyword evidence="2" id="KW-1185">Reference proteome</keyword>
<proteinExistence type="predicted"/>
<name>A0ABV0A5X7_9FLAO</name>
<protein>
    <submittedName>
        <fullName evidence="1">Uncharacterized protein</fullName>
    </submittedName>
</protein>
<comment type="caution">
    <text evidence="1">The sequence shown here is derived from an EMBL/GenBank/DDBJ whole genome shotgun (WGS) entry which is preliminary data.</text>
</comment>
<evidence type="ECO:0000313" key="1">
    <source>
        <dbReference type="EMBL" id="MEN3322236.1"/>
    </source>
</evidence>
<dbReference type="Proteomes" id="UP001416393">
    <property type="component" value="Unassembled WGS sequence"/>
</dbReference>